<dbReference type="InterPro" id="IPR050138">
    <property type="entry name" value="DHOase/Allantoinase_Hydrolase"/>
</dbReference>
<evidence type="ECO:0000313" key="5">
    <source>
        <dbReference type="EMBL" id="QOJ79191.1"/>
    </source>
</evidence>
<evidence type="ECO:0000256" key="2">
    <source>
        <dbReference type="ARBA" id="ARBA00022723"/>
    </source>
</evidence>
<dbReference type="GO" id="GO:0006145">
    <property type="term" value="P:purine nucleobase catabolic process"/>
    <property type="evidence" value="ECO:0007669"/>
    <property type="project" value="TreeGrafter"/>
</dbReference>
<feature type="domain" description="Amidohydrolase-related" evidence="4">
    <location>
        <begin position="53"/>
        <end position="365"/>
    </location>
</feature>
<dbReference type="GeneID" id="59148559"/>
<keyword evidence="2" id="KW-0479">Metal-binding</keyword>
<dbReference type="SUPFAM" id="SSF51338">
    <property type="entry name" value="Composite domain of metallo-dependent hydrolases"/>
    <property type="match status" value="1"/>
</dbReference>
<gene>
    <name evidence="5" type="ORF">IG193_01645</name>
</gene>
<dbReference type="Proteomes" id="UP000594121">
    <property type="component" value="Chromosome"/>
</dbReference>
<dbReference type="AlphaFoldDB" id="A0A7L9FHQ9"/>
<keyword evidence="6" id="KW-1185">Reference proteome</keyword>
<dbReference type="Pfam" id="PF01979">
    <property type="entry name" value="Amidohydro_1"/>
    <property type="match status" value="1"/>
</dbReference>
<dbReference type="PANTHER" id="PTHR43668:SF2">
    <property type="entry name" value="ALLANTOINASE"/>
    <property type="match status" value="1"/>
</dbReference>
<sequence length="422" mass="46349">MAVDLVIIGRAYLGGSFEEVAIGVDGGTIVSVTKPSLAPSSDARIEFGGKFLILPGMVDIHVHMREPGLEYKEDWGTGSRSAVKGGVTLVVDMPNNAPPANNCERLREKLLRASEKSLVDFAFYAGFNPRPEELEGCRNLFVGFKLYPEELFSQEVLNVFRYASTLGRPVVVHAEDPHFFRDAPRHSEARPPIAERSGVLRALDLAEATGAWLHVTHLSTEAALLEVLRAKTFLQPRVTFDVTPHHALLNDSLYSSALARIAVVNPPLRSEGDRRAVYASLKNRLADALVTDHAPHKLEEKLGEKPAPGFPGLEIALHVLLEEVFSGRLSLSAIELYSRKPAELLGFRKGVIAPGFDGDIVVVAREEWSIRGEEFESKAKYTPFEGHVLHTKTHAVYVRGLEVYTAGYFMADKGGRLAVPRG</sequence>
<evidence type="ECO:0000313" key="6">
    <source>
        <dbReference type="Proteomes" id="UP000594121"/>
    </source>
</evidence>
<keyword evidence="3" id="KW-0378">Hydrolase</keyword>
<dbReference type="KEGG" id="thel:IG193_01645"/>
<evidence type="ECO:0000256" key="1">
    <source>
        <dbReference type="ARBA" id="ARBA00001947"/>
    </source>
</evidence>
<dbReference type="InterPro" id="IPR011059">
    <property type="entry name" value="Metal-dep_hydrolase_composite"/>
</dbReference>
<dbReference type="GO" id="GO:0004038">
    <property type="term" value="F:allantoinase activity"/>
    <property type="evidence" value="ECO:0007669"/>
    <property type="project" value="TreeGrafter"/>
</dbReference>
<dbReference type="SUPFAM" id="SSF51556">
    <property type="entry name" value="Metallo-dependent hydrolases"/>
    <property type="match status" value="1"/>
</dbReference>
<dbReference type="GO" id="GO:0046872">
    <property type="term" value="F:metal ion binding"/>
    <property type="evidence" value="ECO:0007669"/>
    <property type="project" value="UniProtKB-KW"/>
</dbReference>
<evidence type="ECO:0000256" key="3">
    <source>
        <dbReference type="ARBA" id="ARBA00022801"/>
    </source>
</evidence>
<dbReference type="InParanoid" id="A0A7L9FHQ9"/>
<dbReference type="Gene3D" id="3.20.20.140">
    <property type="entry name" value="Metal-dependent hydrolases"/>
    <property type="match status" value="1"/>
</dbReference>
<dbReference type="EMBL" id="CP062310">
    <property type="protein sequence ID" value="QOJ79191.1"/>
    <property type="molecule type" value="Genomic_DNA"/>
</dbReference>
<dbReference type="InterPro" id="IPR006680">
    <property type="entry name" value="Amidohydro-rel"/>
</dbReference>
<reference evidence="5 6" key="1">
    <citation type="submission" date="2020-10" db="EMBL/GenBank/DDBJ databases">
        <title>Thermofilum lucidum 3507LT sp. nov. a novel member of Thermofilaceae family isolated from Chile hot spring, and proposal of description order Thermofilales.</title>
        <authorList>
            <person name="Zayulina K.S."/>
            <person name="Elcheninov A.G."/>
            <person name="Toshchakov S.V."/>
            <person name="Kublanov I.V."/>
        </authorList>
    </citation>
    <scope>NUCLEOTIDE SEQUENCE [LARGE SCALE GENOMIC DNA]</scope>
    <source>
        <strain evidence="5 6">3507LT</strain>
    </source>
</reference>
<evidence type="ECO:0000259" key="4">
    <source>
        <dbReference type="Pfam" id="PF01979"/>
    </source>
</evidence>
<dbReference type="InterPro" id="IPR032466">
    <property type="entry name" value="Metal_Hydrolase"/>
</dbReference>
<dbReference type="FunCoup" id="A0A7L9FHQ9">
    <property type="interactions" value="32"/>
</dbReference>
<protein>
    <submittedName>
        <fullName evidence="5">Dihydroorotase family protein</fullName>
    </submittedName>
</protein>
<organism evidence="5 6">
    <name type="scientific">Infirmifilum lucidum</name>
    <dbReference type="NCBI Taxonomy" id="2776706"/>
    <lineage>
        <taxon>Archaea</taxon>
        <taxon>Thermoproteota</taxon>
        <taxon>Thermoprotei</taxon>
        <taxon>Thermofilales</taxon>
        <taxon>Thermofilaceae</taxon>
        <taxon>Infirmifilum</taxon>
    </lineage>
</organism>
<dbReference type="NCBIfam" id="TIGR00857">
    <property type="entry name" value="pyrC_multi"/>
    <property type="match status" value="1"/>
</dbReference>
<comment type="cofactor">
    <cofactor evidence="1">
        <name>Zn(2+)</name>
        <dbReference type="ChEBI" id="CHEBI:29105"/>
    </cofactor>
</comment>
<dbReference type="InterPro" id="IPR002195">
    <property type="entry name" value="Dihydroorotase_CS"/>
</dbReference>
<dbReference type="RefSeq" id="WP_192819163.1">
    <property type="nucleotide sequence ID" value="NZ_CP062310.1"/>
</dbReference>
<dbReference type="PROSITE" id="PS00483">
    <property type="entry name" value="DIHYDROOROTASE_2"/>
    <property type="match status" value="1"/>
</dbReference>
<dbReference type="GO" id="GO:0005737">
    <property type="term" value="C:cytoplasm"/>
    <property type="evidence" value="ECO:0007669"/>
    <property type="project" value="TreeGrafter"/>
</dbReference>
<dbReference type="PANTHER" id="PTHR43668">
    <property type="entry name" value="ALLANTOINASE"/>
    <property type="match status" value="1"/>
</dbReference>
<proteinExistence type="predicted"/>
<name>A0A7L9FHQ9_9CREN</name>
<accession>A0A7L9FHQ9</accession>